<evidence type="ECO:0000256" key="2">
    <source>
        <dbReference type="ARBA" id="ARBA00022741"/>
    </source>
</evidence>
<dbReference type="InterPro" id="IPR052059">
    <property type="entry name" value="CR_Ser/Thr_kinase"/>
</dbReference>
<dbReference type="PROSITE" id="PS00108">
    <property type="entry name" value="PROTEIN_KINASE_ST"/>
    <property type="match status" value="1"/>
</dbReference>
<keyword evidence="2" id="KW-0547">Nucleotide-binding</keyword>
<keyword evidence="1" id="KW-0808">Transferase</keyword>
<evidence type="ECO:0000313" key="6">
    <source>
        <dbReference type="EMBL" id="EFJ19570.1"/>
    </source>
</evidence>
<evidence type="ECO:0000256" key="4">
    <source>
        <dbReference type="ARBA" id="ARBA00022840"/>
    </source>
</evidence>
<feature type="domain" description="Protein kinase" evidence="5">
    <location>
        <begin position="1"/>
        <end position="269"/>
    </location>
</feature>
<sequence>MQGVLKDGSEVAVKQLDLHSKQGQREFVNELSIITSIQHKNLAKLRGYCLDRDDRILVYEFLENKSLDQLLFESATGILLDWPTRFQIVLGVANGLAYLHEGSQKQIIHRDIKASNILLDHRLHPKISDFGISKLFNQEKGFTSTVIAGTMGYLAPEYVLGGLLTVKADVYSFGVLTLEIVSGQRCSDRKDGRLLVHSAWILHENCSELEIADQRLDLEHNSEEILRVIQVALACTHENSASRPSMGDAVAMLSGYKQVIIAPRSHDVYLDYLSSNDTDNSRLLTTSNTFGPGTSFSIESKA</sequence>
<dbReference type="InterPro" id="IPR008271">
    <property type="entry name" value="Ser/Thr_kinase_AS"/>
</dbReference>
<accession>D8S7A3</accession>
<dbReference type="PANTHER" id="PTHR47973">
    <property type="entry name" value="CYSTEINE-RICH RECEPTOR-LIKE PROTEIN KINASE 3"/>
    <property type="match status" value="1"/>
</dbReference>
<dbReference type="OrthoDB" id="4062651at2759"/>
<gene>
    <name evidence="6" type="ORF">SELMODRAFT_153168</name>
</gene>
<dbReference type="HOGENOM" id="CLU_000288_21_4_1"/>
<dbReference type="OMA" id="TRNFHML"/>
<keyword evidence="4" id="KW-0067">ATP-binding</keyword>
<dbReference type="PIRSF" id="PIRSF000654">
    <property type="entry name" value="Integrin-linked_kinase"/>
    <property type="match status" value="1"/>
</dbReference>
<evidence type="ECO:0000256" key="3">
    <source>
        <dbReference type="ARBA" id="ARBA00022777"/>
    </source>
</evidence>
<keyword evidence="3" id="KW-0418">Kinase</keyword>
<organism evidence="7">
    <name type="scientific">Selaginella moellendorffii</name>
    <name type="common">Spikemoss</name>
    <dbReference type="NCBI Taxonomy" id="88036"/>
    <lineage>
        <taxon>Eukaryota</taxon>
        <taxon>Viridiplantae</taxon>
        <taxon>Streptophyta</taxon>
        <taxon>Embryophyta</taxon>
        <taxon>Tracheophyta</taxon>
        <taxon>Lycopodiopsida</taxon>
        <taxon>Selaginellales</taxon>
        <taxon>Selaginellaceae</taxon>
        <taxon>Selaginella</taxon>
    </lineage>
</organism>
<dbReference type="EMBL" id="GL377605">
    <property type="protein sequence ID" value="EFJ19570.1"/>
    <property type="molecule type" value="Genomic_DNA"/>
</dbReference>
<dbReference type="InterPro" id="IPR000719">
    <property type="entry name" value="Prot_kinase_dom"/>
</dbReference>
<name>D8S7A3_SELML</name>
<protein>
    <recommendedName>
        <fullName evidence="5">Protein kinase domain-containing protein</fullName>
    </recommendedName>
</protein>
<evidence type="ECO:0000313" key="7">
    <source>
        <dbReference type="Proteomes" id="UP000001514"/>
    </source>
</evidence>
<dbReference type="Proteomes" id="UP000001514">
    <property type="component" value="Unassembled WGS sequence"/>
</dbReference>
<dbReference type="GO" id="GO:0004674">
    <property type="term" value="F:protein serine/threonine kinase activity"/>
    <property type="evidence" value="ECO:0000318"/>
    <property type="project" value="GO_Central"/>
</dbReference>
<keyword evidence="7" id="KW-1185">Reference proteome</keyword>
<reference evidence="6 7" key="1">
    <citation type="journal article" date="2011" name="Science">
        <title>The Selaginella genome identifies genetic changes associated with the evolution of vascular plants.</title>
        <authorList>
            <person name="Banks J.A."/>
            <person name="Nishiyama T."/>
            <person name="Hasebe M."/>
            <person name="Bowman J.L."/>
            <person name="Gribskov M."/>
            <person name="dePamphilis C."/>
            <person name="Albert V.A."/>
            <person name="Aono N."/>
            <person name="Aoyama T."/>
            <person name="Ambrose B.A."/>
            <person name="Ashton N.W."/>
            <person name="Axtell M.J."/>
            <person name="Barker E."/>
            <person name="Barker M.S."/>
            <person name="Bennetzen J.L."/>
            <person name="Bonawitz N.D."/>
            <person name="Chapple C."/>
            <person name="Cheng C."/>
            <person name="Correa L.G."/>
            <person name="Dacre M."/>
            <person name="DeBarry J."/>
            <person name="Dreyer I."/>
            <person name="Elias M."/>
            <person name="Engstrom E.M."/>
            <person name="Estelle M."/>
            <person name="Feng L."/>
            <person name="Finet C."/>
            <person name="Floyd S.K."/>
            <person name="Frommer W.B."/>
            <person name="Fujita T."/>
            <person name="Gramzow L."/>
            <person name="Gutensohn M."/>
            <person name="Harholt J."/>
            <person name="Hattori M."/>
            <person name="Heyl A."/>
            <person name="Hirai T."/>
            <person name="Hiwatashi Y."/>
            <person name="Ishikawa M."/>
            <person name="Iwata M."/>
            <person name="Karol K.G."/>
            <person name="Koehler B."/>
            <person name="Kolukisaoglu U."/>
            <person name="Kubo M."/>
            <person name="Kurata T."/>
            <person name="Lalonde S."/>
            <person name="Li K."/>
            <person name="Li Y."/>
            <person name="Litt A."/>
            <person name="Lyons E."/>
            <person name="Manning G."/>
            <person name="Maruyama T."/>
            <person name="Michael T.P."/>
            <person name="Mikami K."/>
            <person name="Miyazaki S."/>
            <person name="Morinaga S."/>
            <person name="Murata T."/>
            <person name="Mueller-Roeber B."/>
            <person name="Nelson D.R."/>
            <person name="Obara M."/>
            <person name="Oguri Y."/>
            <person name="Olmstead R.G."/>
            <person name="Onodera N."/>
            <person name="Petersen B.L."/>
            <person name="Pils B."/>
            <person name="Prigge M."/>
            <person name="Rensing S.A."/>
            <person name="Riano-Pachon D.M."/>
            <person name="Roberts A.W."/>
            <person name="Sato Y."/>
            <person name="Scheller H.V."/>
            <person name="Schulz B."/>
            <person name="Schulz C."/>
            <person name="Shakirov E.V."/>
            <person name="Shibagaki N."/>
            <person name="Shinohara N."/>
            <person name="Shippen D.E."/>
            <person name="Soerensen I."/>
            <person name="Sotooka R."/>
            <person name="Sugimoto N."/>
            <person name="Sugita M."/>
            <person name="Sumikawa N."/>
            <person name="Tanurdzic M."/>
            <person name="Theissen G."/>
            <person name="Ulvskov P."/>
            <person name="Wakazuki S."/>
            <person name="Weng J.K."/>
            <person name="Willats W.W."/>
            <person name="Wipf D."/>
            <person name="Wolf P.G."/>
            <person name="Yang L."/>
            <person name="Zimmer A.D."/>
            <person name="Zhu Q."/>
            <person name="Mitros T."/>
            <person name="Hellsten U."/>
            <person name="Loque D."/>
            <person name="Otillar R."/>
            <person name="Salamov A."/>
            <person name="Schmutz J."/>
            <person name="Shapiro H."/>
            <person name="Lindquist E."/>
            <person name="Lucas S."/>
            <person name="Rokhsar D."/>
            <person name="Grigoriev I.V."/>
        </authorList>
    </citation>
    <scope>NUCLEOTIDE SEQUENCE [LARGE SCALE GENOMIC DNA]</scope>
</reference>
<dbReference type="InterPro" id="IPR011009">
    <property type="entry name" value="Kinase-like_dom_sf"/>
</dbReference>
<dbReference type="PROSITE" id="PS50011">
    <property type="entry name" value="PROTEIN_KINASE_DOM"/>
    <property type="match status" value="1"/>
</dbReference>
<proteinExistence type="predicted"/>
<dbReference type="FunFam" id="1.10.510.10:FF:000336">
    <property type="entry name" value="Cysteine-rich receptor-like protein kinase 2"/>
    <property type="match status" value="1"/>
</dbReference>
<dbReference type="KEGG" id="smo:SELMODRAFT_153168"/>
<dbReference type="SUPFAM" id="SSF56112">
    <property type="entry name" value="Protein kinase-like (PK-like)"/>
    <property type="match status" value="1"/>
</dbReference>
<evidence type="ECO:0000259" key="5">
    <source>
        <dbReference type="PROSITE" id="PS50011"/>
    </source>
</evidence>
<dbReference type="Pfam" id="PF00069">
    <property type="entry name" value="Pkinase"/>
    <property type="match status" value="1"/>
</dbReference>
<dbReference type="Gene3D" id="1.10.510.10">
    <property type="entry name" value="Transferase(Phosphotransferase) domain 1"/>
    <property type="match status" value="1"/>
</dbReference>
<dbReference type="eggNOG" id="ENOG502QTCP">
    <property type="taxonomic scope" value="Eukaryota"/>
</dbReference>
<dbReference type="GO" id="GO:0005524">
    <property type="term" value="F:ATP binding"/>
    <property type="evidence" value="ECO:0007669"/>
    <property type="project" value="UniProtKB-KW"/>
</dbReference>
<dbReference type="InParanoid" id="D8S7A3"/>
<dbReference type="SMART" id="SM00220">
    <property type="entry name" value="S_TKc"/>
    <property type="match status" value="1"/>
</dbReference>
<dbReference type="Gramene" id="EFJ19570">
    <property type="protein sequence ID" value="EFJ19570"/>
    <property type="gene ID" value="SELMODRAFT_153168"/>
</dbReference>
<dbReference type="Gene3D" id="3.30.200.20">
    <property type="entry name" value="Phosphorylase Kinase, domain 1"/>
    <property type="match status" value="1"/>
</dbReference>
<dbReference type="AlphaFoldDB" id="D8S7A3"/>
<dbReference type="STRING" id="88036.D8S7A3"/>
<evidence type="ECO:0000256" key="1">
    <source>
        <dbReference type="ARBA" id="ARBA00022679"/>
    </source>
</evidence>